<evidence type="ECO:0000313" key="1">
    <source>
        <dbReference type="EMBL" id="GFC83794.1"/>
    </source>
</evidence>
<accession>A0A699RLX7</accession>
<name>A0A699RLX7_TANCI</name>
<reference evidence="1" key="1">
    <citation type="journal article" date="2019" name="Sci. Rep.">
        <title>Draft genome of Tanacetum cinerariifolium, the natural source of mosquito coil.</title>
        <authorList>
            <person name="Yamashiro T."/>
            <person name="Shiraishi A."/>
            <person name="Satake H."/>
            <person name="Nakayama K."/>
        </authorList>
    </citation>
    <scope>NUCLEOTIDE SEQUENCE</scope>
</reference>
<organism evidence="1">
    <name type="scientific">Tanacetum cinerariifolium</name>
    <name type="common">Dalmatian daisy</name>
    <name type="synonym">Chrysanthemum cinerariifolium</name>
    <dbReference type="NCBI Taxonomy" id="118510"/>
    <lineage>
        <taxon>Eukaryota</taxon>
        <taxon>Viridiplantae</taxon>
        <taxon>Streptophyta</taxon>
        <taxon>Embryophyta</taxon>
        <taxon>Tracheophyta</taxon>
        <taxon>Spermatophyta</taxon>
        <taxon>Magnoliopsida</taxon>
        <taxon>eudicotyledons</taxon>
        <taxon>Gunneridae</taxon>
        <taxon>Pentapetalae</taxon>
        <taxon>asterids</taxon>
        <taxon>campanulids</taxon>
        <taxon>Asterales</taxon>
        <taxon>Asteraceae</taxon>
        <taxon>Asteroideae</taxon>
        <taxon>Anthemideae</taxon>
        <taxon>Anthemidinae</taxon>
        <taxon>Tanacetum</taxon>
    </lineage>
</organism>
<proteinExistence type="predicted"/>
<sequence>MIPASTSFSTSACIDLVRSGACPLFFCRTGGHPSRTLSLCSAMERGTPVMSEGCHAKMSKFLFNREHNLVRHASDNDPPTTTS</sequence>
<dbReference type="EMBL" id="BKCJ011091332">
    <property type="protein sequence ID" value="GFC83794.1"/>
    <property type="molecule type" value="Genomic_DNA"/>
</dbReference>
<protein>
    <submittedName>
        <fullName evidence="1">Uncharacterized protein</fullName>
    </submittedName>
</protein>
<gene>
    <name evidence="1" type="ORF">Tci_855764</name>
</gene>
<comment type="caution">
    <text evidence="1">The sequence shown here is derived from an EMBL/GenBank/DDBJ whole genome shotgun (WGS) entry which is preliminary data.</text>
</comment>
<dbReference type="AlphaFoldDB" id="A0A699RLX7"/>